<dbReference type="Pfam" id="PF13166">
    <property type="entry name" value="AAA_13"/>
    <property type="match status" value="1"/>
</dbReference>
<gene>
    <name evidence="3" type="ORF">AYR53_09560</name>
</gene>
<proteinExistence type="predicted"/>
<evidence type="ECO:0000259" key="2">
    <source>
        <dbReference type="Pfam" id="PF13166"/>
    </source>
</evidence>
<dbReference type="Proteomes" id="UP000078582">
    <property type="component" value="Chromosome"/>
</dbReference>
<organism evidence="3 4">
    <name type="scientific">Loigolactobacillus backii</name>
    <dbReference type="NCBI Taxonomy" id="375175"/>
    <lineage>
        <taxon>Bacteria</taxon>
        <taxon>Bacillati</taxon>
        <taxon>Bacillota</taxon>
        <taxon>Bacilli</taxon>
        <taxon>Lactobacillales</taxon>
        <taxon>Lactobacillaceae</taxon>
        <taxon>Loigolactobacillus</taxon>
    </lineage>
</organism>
<reference evidence="3 4" key="1">
    <citation type="submission" date="2016-03" db="EMBL/GenBank/DDBJ databases">
        <title>Pediococcus and Lactobacillus from brewery environment - whole genome sequencing and assembly.</title>
        <authorList>
            <person name="Behr J."/>
            <person name="Geissler A.J."/>
            <person name="Vogel R.F."/>
        </authorList>
    </citation>
    <scope>NUCLEOTIDE SEQUENCE [LARGE SCALE GENOMIC DNA]</scope>
    <source>
        <strain evidence="3 4">TMW 1.1989</strain>
    </source>
</reference>
<sequence length="677" mass="78836">MYDIRPFQGYDRFVKDNKQLNAISLGETNVVIQKEIETVNIAIKKLEAEIFPEESKKNFYSHLEKANKDLKNQKDVIDKFCIKSARTLKLDDRRLTDPKYNKNYFKNDIPNAQLLDDNEFKTAGDTFQTRKLNTGIKPNLPEIDLQIYLDVTNKILKQSVTPTIVIKELENNPDKQNFAKQGMSIHKRNAGEKCAFCGKPIDDQRWKDLDAYFSKSVDSLENKINSEIALINPAVKKLAQIKLLTPETFYPKFRNQAKDLNKSLNLAIVSMNYVLTTLLRALDKKKKQLFDRTSELEIELPDNLKVVQSGLNNLFEQNNIFNNNLAKEQRKAKNKLLYHLVQEQLNSFNYAEALGKLKQLKIQQKSIKEEFNLMENKYEAFKKKKKDLLKSSKDEAQAAEEINKYLQHLGHASFSLHLIKKSNELSGQYEIIGLDKKKRDISSLSTGERNIVAFLYFVYSLKDTNAIENTNKIIIFDDPMNSNDDSSQYLMITQIQQLCRGLKKTDSLILLTHNIHFYINVKYPFRYKSKKNDDHNRFFHFQTAGHQSFIKAISNSNMDIHTTYDDLWEELYFLYNANKPVMMLNPIRRIITTYIKFNAISANNFYKNIPEAKKYFDVNSHEIDDIEDFEGDPNGKTKGQIIWLMYQVFRANNGEGHFGHHTPDDIMNRLNKKVSEN</sequence>
<dbReference type="AlphaFoldDB" id="A0A192H2E6"/>
<dbReference type="InterPro" id="IPR027417">
    <property type="entry name" value="P-loop_NTPase"/>
</dbReference>
<feature type="domain" description="Protein CR006 P-loop" evidence="2">
    <location>
        <begin position="14"/>
        <end position="633"/>
    </location>
</feature>
<dbReference type="Gene3D" id="3.40.50.300">
    <property type="entry name" value="P-loop containing nucleotide triphosphate hydrolases"/>
    <property type="match status" value="1"/>
</dbReference>
<evidence type="ECO:0000256" key="1">
    <source>
        <dbReference type="SAM" id="Coils"/>
    </source>
</evidence>
<feature type="coiled-coil region" evidence="1">
    <location>
        <begin position="279"/>
        <end position="402"/>
    </location>
</feature>
<evidence type="ECO:0000313" key="4">
    <source>
        <dbReference type="Proteomes" id="UP000078582"/>
    </source>
</evidence>
<dbReference type="InterPro" id="IPR026866">
    <property type="entry name" value="CR006_AAA"/>
</dbReference>
<keyword evidence="1" id="KW-0175">Coiled coil</keyword>
<dbReference type="STRING" id="375175.AYR53_09560"/>
<evidence type="ECO:0000313" key="3">
    <source>
        <dbReference type="EMBL" id="ANK62984.1"/>
    </source>
</evidence>
<accession>A0A192H2E6</accession>
<name>A0A192H2E6_9LACO</name>
<protein>
    <recommendedName>
        <fullName evidence="2">Protein CR006 P-loop domain-containing protein</fullName>
    </recommendedName>
</protein>
<keyword evidence="4" id="KW-1185">Reference proteome</keyword>
<dbReference type="SUPFAM" id="SSF52540">
    <property type="entry name" value="P-loop containing nucleoside triphosphate hydrolases"/>
    <property type="match status" value="1"/>
</dbReference>
<dbReference type="EMBL" id="CP014873">
    <property type="protein sequence ID" value="ANK62984.1"/>
    <property type="molecule type" value="Genomic_DNA"/>
</dbReference>